<dbReference type="PANTHER" id="PTHR11632:SF53">
    <property type="entry name" value="SUCCINATE DEHYDROGENASE FLAVOPROTEIN SUBUNIT"/>
    <property type="match status" value="1"/>
</dbReference>
<keyword evidence="7" id="KW-1185">Reference proteome</keyword>
<dbReference type="Pfam" id="PF00890">
    <property type="entry name" value="FAD_binding_2"/>
    <property type="match status" value="1"/>
</dbReference>
<dbReference type="InterPro" id="IPR036188">
    <property type="entry name" value="FAD/NAD-bd_sf"/>
</dbReference>
<organism evidence="6 7">
    <name type="scientific">Lacinutrix gracilariae</name>
    <dbReference type="NCBI Taxonomy" id="1747198"/>
    <lineage>
        <taxon>Bacteria</taxon>
        <taxon>Pseudomonadati</taxon>
        <taxon>Bacteroidota</taxon>
        <taxon>Flavobacteriia</taxon>
        <taxon>Flavobacteriales</taxon>
        <taxon>Flavobacteriaceae</taxon>
        <taxon>Lacinutrix</taxon>
    </lineage>
</organism>
<accession>A0ABW5K2X5</accession>
<dbReference type="InterPro" id="IPR003953">
    <property type="entry name" value="FAD-dep_OxRdtase_2_FAD-bd"/>
</dbReference>
<dbReference type="InterPro" id="IPR015939">
    <property type="entry name" value="Fum_Rdtase/Succ_DH_flav-like_C"/>
</dbReference>
<reference evidence="7" key="1">
    <citation type="journal article" date="2019" name="Int. J. Syst. Evol. Microbiol.">
        <title>The Global Catalogue of Microorganisms (GCM) 10K type strain sequencing project: providing services to taxonomists for standard genome sequencing and annotation.</title>
        <authorList>
            <consortium name="The Broad Institute Genomics Platform"/>
            <consortium name="The Broad Institute Genome Sequencing Center for Infectious Disease"/>
            <person name="Wu L."/>
            <person name="Ma J."/>
        </authorList>
    </citation>
    <scope>NUCLEOTIDE SEQUENCE [LARGE SCALE GENOMIC DNA]</scope>
    <source>
        <strain evidence="7">KCTC 42808</strain>
    </source>
</reference>
<dbReference type="InterPro" id="IPR030664">
    <property type="entry name" value="SdhA/FrdA/AprA"/>
</dbReference>
<dbReference type="SUPFAM" id="SSF51905">
    <property type="entry name" value="FAD/NAD(P)-binding domain"/>
    <property type="match status" value="1"/>
</dbReference>
<dbReference type="InterPro" id="IPR027477">
    <property type="entry name" value="Succ_DH/fumarate_Rdtase_cat_sf"/>
</dbReference>
<keyword evidence="3" id="KW-0560">Oxidoreductase</keyword>
<evidence type="ECO:0000256" key="2">
    <source>
        <dbReference type="ARBA" id="ARBA00022630"/>
    </source>
</evidence>
<dbReference type="PRINTS" id="PR00368">
    <property type="entry name" value="FADPNR"/>
</dbReference>
<dbReference type="InterPro" id="IPR011280">
    <property type="entry name" value="Succ_DH/Fum_Rdt_flav_su"/>
</dbReference>
<evidence type="ECO:0000256" key="1">
    <source>
        <dbReference type="ARBA" id="ARBA00001974"/>
    </source>
</evidence>
<evidence type="ECO:0000256" key="3">
    <source>
        <dbReference type="ARBA" id="ARBA00023002"/>
    </source>
</evidence>
<evidence type="ECO:0000313" key="7">
    <source>
        <dbReference type="Proteomes" id="UP001597467"/>
    </source>
</evidence>
<dbReference type="Pfam" id="PF02910">
    <property type="entry name" value="Succ_DH_flav_C"/>
    <property type="match status" value="1"/>
</dbReference>
<name>A0ABW5K2X5_9FLAO</name>
<dbReference type="EMBL" id="JBHULM010000011">
    <property type="protein sequence ID" value="MFD2543176.1"/>
    <property type="molecule type" value="Genomic_DNA"/>
</dbReference>
<protein>
    <submittedName>
        <fullName evidence="6">Fumarate reductase/succinate dehydrogenase flavoprotein subunit</fullName>
    </submittedName>
</protein>
<dbReference type="Gene3D" id="3.90.700.10">
    <property type="entry name" value="Succinate dehydrogenase/fumarate reductase flavoprotein, catalytic domain"/>
    <property type="match status" value="1"/>
</dbReference>
<comment type="caution">
    <text evidence="6">The sequence shown here is derived from an EMBL/GenBank/DDBJ whole genome shotgun (WGS) entry which is preliminary data.</text>
</comment>
<comment type="cofactor">
    <cofactor evidence="1">
        <name>FAD</name>
        <dbReference type="ChEBI" id="CHEBI:57692"/>
    </cofactor>
</comment>
<evidence type="ECO:0000313" key="6">
    <source>
        <dbReference type="EMBL" id="MFD2543176.1"/>
    </source>
</evidence>
<gene>
    <name evidence="6" type="ORF">ACFSSB_12660</name>
</gene>
<feature type="domain" description="Fumarate reductase/succinate dehydrogenase flavoprotein-like C-terminal" evidence="5">
    <location>
        <begin position="531"/>
        <end position="669"/>
    </location>
</feature>
<dbReference type="InterPro" id="IPR037099">
    <property type="entry name" value="Fum_R/Succ_DH_flav-like_C_sf"/>
</dbReference>
<dbReference type="NCBIfam" id="NF005749">
    <property type="entry name" value="PRK07573.1"/>
    <property type="match status" value="1"/>
</dbReference>
<dbReference type="NCBIfam" id="TIGR01811">
    <property type="entry name" value="sdhA_Bsu"/>
    <property type="match status" value="1"/>
</dbReference>
<dbReference type="RefSeq" id="WP_379904798.1">
    <property type="nucleotide sequence ID" value="NZ_JBHULM010000011.1"/>
</dbReference>
<dbReference type="Proteomes" id="UP001597467">
    <property type="component" value="Unassembled WGS sequence"/>
</dbReference>
<sequence>MALDSKIPKGPIKDKWTDYKNHIDLVNPANKRNIDVIVVGTGLAGGSAAATLAELGYNVKAFCFQDSPRRAHSIAAQGGINAAKNYQGDGDSTYRLFYDTVKGGDYRSREANVYRLAEVSANIIDQCVAQGVPFAREYGGLLDNRSFGGVLVSRTFYAAGQTGQQLLLGAYSAMNRQIGRGKIKMYNRHEMLDVVKVDGKARGIITRNLITGEIERHSAHAVVLGTGGYGNVFFLSTNAMGSNVTAAWKAHKRGAYFANPCYTQIHPTCIPVSGDHQSKLTLMSESLRNDGRIWVPKHKKDVEAIKAGTLKPKDLKEEDRDYYLERRYPAFGNLVPRDVASRAAKERCDAGFGVNATGEAVFLDFASAIERYGKETAHVKGLNENDAALVKKLGQEVIKNKYGNLFQMYEKIVDQDPYNTPMMIYPAVHYTMGGIWVDYNLMTTVPGLYCIGEANFSDHGANRLGASALMQGLADGYFVLPYTIGDYLSNDIRTGKISTDSKEFEEAEKEVREKLNFFVSNKGKHSVDYFHKKLGKIMWNKVGMARNVKGLTEAISEIKALREEFWKEVKVPGTNEEYNEELAKAGRVADFLELGELFAKDALNREESCGGHFREDAVELDGEQKGEAKRDDENFAYVAAWEYKGEPSDAVLHKEELEFKDIELKQRSYK</sequence>
<dbReference type="Gene3D" id="3.50.50.60">
    <property type="entry name" value="FAD/NAD(P)-binding domain"/>
    <property type="match status" value="2"/>
</dbReference>
<dbReference type="SUPFAM" id="SSF56425">
    <property type="entry name" value="Succinate dehydrogenase/fumarate reductase flavoprotein, catalytic domain"/>
    <property type="match status" value="1"/>
</dbReference>
<evidence type="ECO:0000259" key="5">
    <source>
        <dbReference type="Pfam" id="PF02910"/>
    </source>
</evidence>
<feature type="domain" description="FAD-dependent oxidoreductase 2 FAD-binding" evidence="4">
    <location>
        <begin position="35"/>
        <end position="469"/>
    </location>
</feature>
<proteinExistence type="predicted"/>
<dbReference type="PRINTS" id="PR00411">
    <property type="entry name" value="PNDRDTASEI"/>
</dbReference>
<dbReference type="Gene3D" id="1.20.58.100">
    <property type="entry name" value="Fumarate reductase/succinate dehydrogenase flavoprotein-like, C-terminal domain"/>
    <property type="match status" value="1"/>
</dbReference>
<dbReference type="SUPFAM" id="SSF46977">
    <property type="entry name" value="Succinate dehydrogenase/fumarate reductase flavoprotein C-terminal domain"/>
    <property type="match status" value="1"/>
</dbReference>
<dbReference type="PANTHER" id="PTHR11632">
    <property type="entry name" value="SUCCINATE DEHYDROGENASE 2 FLAVOPROTEIN SUBUNIT"/>
    <property type="match status" value="1"/>
</dbReference>
<keyword evidence="2" id="KW-0285">Flavoprotein</keyword>
<evidence type="ECO:0000259" key="4">
    <source>
        <dbReference type="Pfam" id="PF00890"/>
    </source>
</evidence>